<dbReference type="InterPro" id="IPR013154">
    <property type="entry name" value="ADH-like_N"/>
</dbReference>
<dbReference type="InterPro" id="IPR047122">
    <property type="entry name" value="Trans-enoyl_RdTase-like"/>
</dbReference>
<evidence type="ECO:0000256" key="3">
    <source>
        <dbReference type="SAM" id="Phobius"/>
    </source>
</evidence>
<sequence length="371" mass="39616">MAPSNRAAYLVAAKKRPLEVQSAAYTQPGPGQITIRTRAVATNPLDFIKQTVGDLLYDWVKYPIILGSDVAGDVVEVGKDVTRFKVGDRVVGHSIGMAKKHNSPALCGFQEYVNLLAHMSSRIPDSLPHENAAVIPLGLSTAACALFQKDQLALQFPSTPAAKSTGRTVLIWGGSTSVGVNAIQLATAAGYDVITTCSPRNFDLVKRLGAIAAFDYHTSTVVQDVKNAFQGRITAGAISIGQGAAGACMNILGSCKGDRVLSMATYPLDPMNLPKRFVMPIIAYTYLSGMASLWIKAKRYGVRSQFIFGDTLVDNEVGPMVYEQFLPKALADGSFVAAPEPEIVGHGLEKIQHALDVHMKGVSAKKPVVTL</sequence>
<dbReference type="GO" id="GO:0016651">
    <property type="term" value="F:oxidoreductase activity, acting on NAD(P)H"/>
    <property type="evidence" value="ECO:0007669"/>
    <property type="project" value="InterPro"/>
</dbReference>
<dbReference type="OrthoDB" id="48317at2759"/>
<evidence type="ECO:0000313" key="6">
    <source>
        <dbReference type="Proteomes" id="UP000094526"/>
    </source>
</evidence>
<dbReference type="eggNOG" id="KOG1198">
    <property type="taxonomic scope" value="Eukaryota"/>
</dbReference>
<keyword evidence="6" id="KW-1185">Reference proteome</keyword>
<keyword evidence="3" id="KW-0812">Transmembrane</keyword>
<accession>A0A1C1CQU8</accession>
<protein>
    <submittedName>
        <fullName evidence="5">Zinc-binding alcohol dehydrogenase domain-containing protein cipB</fullName>
    </submittedName>
</protein>
<dbReference type="InterPro" id="IPR036291">
    <property type="entry name" value="NAD(P)-bd_dom_sf"/>
</dbReference>
<dbReference type="Gene3D" id="3.90.180.10">
    <property type="entry name" value="Medium-chain alcohol dehydrogenases, catalytic domain"/>
    <property type="match status" value="1"/>
</dbReference>
<feature type="transmembrane region" description="Helical" evidence="3">
    <location>
        <begin position="277"/>
        <end position="295"/>
    </location>
</feature>
<comment type="similarity">
    <text evidence="1">Belongs to the zinc-containing alcohol dehydrogenase family.</text>
</comment>
<name>A0A1C1CQU8_9EURO</name>
<dbReference type="VEuPathDB" id="FungiDB:G647_09487"/>
<proteinExistence type="inferred from homology"/>
<dbReference type="Gene3D" id="3.40.50.720">
    <property type="entry name" value="NAD(P)-binding Rossmann-like Domain"/>
    <property type="match status" value="1"/>
</dbReference>
<evidence type="ECO:0000256" key="1">
    <source>
        <dbReference type="ARBA" id="ARBA00008072"/>
    </source>
</evidence>
<dbReference type="AlphaFoldDB" id="A0A1C1CQU8"/>
<dbReference type="InterPro" id="IPR011032">
    <property type="entry name" value="GroES-like_sf"/>
</dbReference>
<keyword evidence="3" id="KW-0472">Membrane</keyword>
<keyword evidence="3" id="KW-1133">Transmembrane helix</keyword>
<dbReference type="EMBL" id="LGRB01000009">
    <property type="protein sequence ID" value="OCT50841.1"/>
    <property type="molecule type" value="Genomic_DNA"/>
</dbReference>
<dbReference type="InterPro" id="IPR020843">
    <property type="entry name" value="ER"/>
</dbReference>
<evidence type="ECO:0000259" key="4">
    <source>
        <dbReference type="SMART" id="SM00829"/>
    </source>
</evidence>
<dbReference type="SUPFAM" id="SSF50129">
    <property type="entry name" value="GroES-like"/>
    <property type="match status" value="1"/>
</dbReference>
<dbReference type="VEuPathDB" id="FungiDB:CLCR_08753"/>
<comment type="caution">
    <text evidence="5">The sequence shown here is derived from an EMBL/GenBank/DDBJ whole genome shotgun (WGS) entry which is preliminary data.</text>
</comment>
<dbReference type="CDD" id="cd08249">
    <property type="entry name" value="enoyl_reductase_like"/>
    <property type="match status" value="1"/>
</dbReference>
<dbReference type="SUPFAM" id="SSF51735">
    <property type="entry name" value="NAD(P)-binding Rossmann-fold domains"/>
    <property type="match status" value="1"/>
</dbReference>
<keyword evidence="2" id="KW-0560">Oxidoreductase</keyword>
<dbReference type="Proteomes" id="UP000094526">
    <property type="component" value="Unassembled WGS sequence"/>
</dbReference>
<gene>
    <name evidence="5" type="primary">cipB</name>
    <name evidence="5" type="ORF">CLCR_08753</name>
</gene>
<evidence type="ECO:0000256" key="2">
    <source>
        <dbReference type="ARBA" id="ARBA00023002"/>
    </source>
</evidence>
<feature type="domain" description="Enoyl reductase (ER)" evidence="4">
    <location>
        <begin position="15"/>
        <end position="279"/>
    </location>
</feature>
<dbReference type="Pfam" id="PF08240">
    <property type="entry name" value="ADH_N"/>
    <property type="match status" value="1"/>
</dbReference>
<dbReference type="PANTHER" id="PTHR45348:SF2">
    <property type="entry name" value="ZINC-TYPE ALCOHOL DEHYDROGENASE-LIKE PROTEIN C2E1P3.01"/>
    <property type="match status" value="1"/>
</dbReference>
<dbReference type="SMART" id="SM00829">
    <property type="entry name" value="PKS_ER"/>
    <property type="match status" value="1"/>
</dbReference>
<dbReference type="PANTHER" id="PTHR45348">
    <property type="entry name" value="HYPOTHETICAL OXIDOREDUCTASE (EUROFUNG)"/>
    <property type="match status" value="1"/>
</dbReference>
<organism evidence="5 6">
    <name type="scientific">Cladophialophora carrionii</name>
    <dbReference type="NCBI Taxonomy" id="86049"/>
    <lineage>
        <taxon>Eukaryota</taxon>
        <taxon>Fungi</taxon>
        <taxon>Dikarya</taxon>
        <taxon>Ascomycota</taxon>
        <taxon>Pezizomycotina</taxon>
        <taxon>Eurotiomycetes</taxon>
        <taxon>Chaetothyriomycetidae</taxon>
        <taxon>Chaetothyriales</taxon>
        <taxon>Herpotrichiellaceae</taxon>
        <taxon>Cladophialophora</taxon>
    </lineage>
</organism>
<evidence type="ECO:0000313" key="5">
    <source>
        <dbReference type="EMBL" id="OCT50841.1"/>
    </source>
</evidence>
<dbReference type="STRING" id="86049.A0A1C1CQU8"/>
<reference evidence="6" key="1">
    <citation type="submission" date="2015-07" db="EMBL/GenBank/DDBJ databases">
        <authorList>
            <person name="Teixeira M.M."/>
            <person name="Souza R.C."/>
            <person name="Almeida L.G."/>
            <person name="Vicente V.A."/>
            <person name="de Hoog S."/>
            <person name="Bocca A.L."/>
            <person name="de Almeida S.R."/>
            <person name="Vasconcelos A.T."/>
            <person name="Felipe M.S."/>
        </authorList>
    </citation>
    <scope>NUCLEOTIDE SEQUENCE [LARGE SCALE GENOMIC DNA]</scope>
    <source>
        <strain evidence="6">KSF</strain>
    </source>
</reference>